<comment type="caution">
    <text evidence="4">The sequence shown here is derived from an EMBL/GenBank/DDBJ whole genome shotgun (WGS) entry which is preliminary data.</text>
</comment>
<sequence>MDFQMLLAASFYLLCLIHSLPFSYAQTDHVPALFIFGDSTVDVGNNNELPTIIKANFPPYGRDCINQTPTGRFSNGKLATDFIAKGLQFPSSQPAFLSGQVGGRNLLLGANFASAGSGYHDTTAQLFQALSLTEQLENYKEYRGRVIEIIGEENATSLFSRGIHLVSTGSSDFVQNYYINPLVNSVYNVDQFSDLLIQDYADFVEDLYQLGERKIGVTTLPPIGCLPAAITLFGLGSDECVERLNRNAMEFNQRLNSTSEQLKIRLPGLNLVVVDVYQTLYGLITRPGESVRHIEWFTSDFYCGISTELSESALPSYAMHRQKSCIANRAIPPPSPPTPPPNKGGDRATPPPYRNNENCPHISRLYVPCHEQIEAYYDHKIPINASCCSLIIEVHDKCSPRDWSDRANQCYDFCINHQGSTTTPPSPTPPSNKGGDIATPPPSPPTLPPKVSETQPPPPSPPILPPKGSETPPPPYRNNESCPDISRLYVPCHEEIDGYYYHKIPISSSCCSLIIEVHDKCSPRNWSDTANQCYDFCIKRH</sequence>
<dbReference type="Gene3D" id="3.40.50.1110">
    <property type="entry name" value="SGNH hydrolase"/>
    <property type="match status" value="1"/>
</dbReference>
<dbReference type="InterPro" id="IPR001087">
    <property type="entry name" value="GDSL"/>
</dbReference>
<dbReference type="GO" id="GO:0016788">
    <property type="term" value="F:hydrolase activity, acting on ester bonds"/>
    <property type="evidence" value="ECO:0007669"/>
    <property type="project" value="InterPro"/>
</dbReference>
<proteinExistence type="inferred from homology"/>
<evidence type="ECO:0000313" key="5">
    <source>
        <dbReference type="Proteomes" id="UP001187192"/>
    </source>
</evidence>
<dbReference type="CDD" id="cd01837">
    <property type="entry name" value="SGNH_plant_lipase_like"/>
    <property type="match status" value="1"/>
</dbReference>
<keyword evidence="5" id="KW-1185">Reference proteome</keyword>
<dbReference type="InterPro" id="IPR035669">
    <property type="entry name" value="SGNH_plant_lipase-like"/>
</dbReference>
<comment type="similarity">
    <text evidence="1">Belongs to the 'GDSL' lipolytic enzyme family.</text>
</comment>
<feature type="compositionally biased region" description="Pro residues" evidence="2">
    <location>
        <begin position="331"/>
        <end position="342"/>
    </location>
</feature>
<dbReference type="Proteomes" id="UP001187192">
    <property type="component" value="Unassembled WGS sequence"/>
</dbReference>
<dbReference type="EMBL" id="BTGU01000501">
    <property type="protein sequence ID" value="GMN67799.1"/>
    <property type="molecule type" value="Genomic_DNA"/>
</dbReference>
<name>A0AA88EEU4_FICCA</name>
<organism evidence="4 5">
    <name type="scientific">Ficus carica</name>
    <name type="common">Common fig</name>
    <dbReference type="NCBI Taxonomy" id="3494"/>
    <lineage>
        <taxon>Eukaryota</taxon>
        <taxon>Viridiplantae</taxon>
        <taxon>Streptophyta</taxon>
        <taxon>Embryophyta</taxon>
        <taxon>Tracheophyta</taxon>
        <taxon>Spermatophyta</taxon>
        <taxon>Magnoliopsida</taxon>
        <taxon>eudicotyledons</taxon>
        <taxon>Gunneridae</taxon>
        <taxon>Pentapetalae</taxon>
        <taxon>rosids</taxon>
        <taxon>fabids</taxon>
        <taxon>Rosales</taxon>
        <taxon>Moraceae</taxon>
        <taxon>Ficeae</taxon>
        <taxon>Ficus</taxon>
    </lineage>
</organism>
<accession>A0AA88EEU4</accession>
<evidence type="ECO:0000256" key="3">
    <source>
        <dbReference type="SAM" id="SignalP"/>
    </source>
</evidence>
<dbReference type="AlphaFoldDB" id="A0AA88EEU4"/>
<feature type="compositionally biased region" description="Pro residues" evidence="2">
    <location>
        <begin position="455"/>
        <end position="476"/>
    </location>
</feature>
<evidence type="ECO:0000313" key="4">
    <source>
        <dbReference type="EMBL" id="GMN67799.1"/>
    </source>
</evidence>
<feature type="compositionally biased region" description="Pro residues" evidence="2">
    <location>
        <begin position="439"/>
        <end position="448"/>
    </location>
</feature>
<reference evidence="4" key="1">
    <citation type="submission" date="2023-07" db="EMBL/GenBank/DDBJ databases">
        <title>draft genome sequence of fig (Ficus carica).</title>
        <authorList>
            <person name="Takahashi T."/>
            <person name="Nishimura K."/>
        </authorList>
    </citation>
    <scope>NUCLEOTIDE SEQUENCE</scope>
</reference>
<dbReference type="InterPro" id="IPR036514">
    <property type="entry name" value="SGNH_hydro_sf"/>
</dbReference>
<feature type="region of interest" description="Disordered" evidence="2">
    <location>
        <begin position="328"/>
        <end position="356"/>
    </location>
</feature>
<evidence type="ECO:0000256" key="2">
    <source>
        <dbReference type="SAM" id="MobiDB-lite"/>
    </source>
</evidence>
<dbReference type="InterPro" id="IPR050592">
    <property type="entry name" value="GDSL_lipolytic_enzyme"/>
</dbReference>
<dbReference type="Pfam" id="PF00657">
    <property type="entry name" value="Lipase_GDSL"/>
    <property type="match status" value="1"/>
</dbReference>
<keyword evidence="3" id="KW-0732">Signal</keyword>
<protein>
    <submittedName>
        <fullName evidence="4">Uncharacterized protein</fullName>
    </submittedName>
</protein>
<feature type="chain" id="PRO_5041743256" evidence="3">
    <location>
        <begin position="26"/>
        <end position="541"/>
    </location>
</feature>
<feature type="signal peptide" evidence="3">
    <location>
        <begin position="1"/>
        <end position="25"/>
    </location>
</feature>
<evidence type="ECO:0000256" key="1">
    <source>
        <dbReference type="ARBA" id="ARBA00008668"/>
    </source>
</evidence>
<dbReference type="PANTHER" id="PTHR45642">
    <property type="entry name" value="GDSL ESTERASE/LIPASE EXL3"/>
    <property type="match status" value="1"/>
</dbReference>
<dbReference type="PANTHER" id="PTHR45642:SF67">
    <property type="entry name" value="GDSL-LIKE LIPASE_ACYLHYDROLASE FAMILY PROTEIN, EXPRESSED"/>
    <property type="match status" value="1"/>
</dbReference>
<feature type="region of interest" description="Disordered" evidence="2">
    <location>
        <begin position="421"/>
        <end position="480"/>
    </location>
</feature>
<gene>
    <name evidence="4" type="ORF">TIFTF001_036862</name>
</gene>